<evidence type="ECO:0000256" key="2">
    <source>
        <dbReference type="ARBA" id="ARBA00023315"/>
    </source>
</evidence>
<accession>A0A161KBY2</accession>
<proteinExistence type="predicted"/>
<dbReference type="SUPFAM" id="SSF55729">
    <property type="entry name" value="Acyl-CoA N-acyltransferases (Nat)"/>
    <property type="match status" value="1"/>
</dbReference>
<sequence length="87" mass="9305">MVNVLFTVSTALGARVAIFEDMIVSPEVRGSGVGSKLLEYAISSAQVCGCKRITLLTDSDNISAQRFYAKHGFEKSAMIPLRLAPVG</sequence>
<dbReference type="GO" id="GO:0016747">
    <property type="term" value="F:acyltransferase activity, transferring groups other than amino-acyl groups"/>
    <property type="evidence" value="ECO:0007669"/>
    <property type="project" value="InterPro"/>
</dbReference>
<dbReference type="PROSITE" id="PS51186">
    <property type="entry name" value="GNAT"/>
    <property type="match status" value="1"/>
</dbReference>
<dbReference type="EMBL" id="CZQC01000038">
    <property type="protein sequence ID" value="CUS41282.1"/>
    <property type="molecule type" value="Genomic_DNA"/>
</dbReference>
<reference evidence="4" key="1">
    <citation type="submission" date="2015-10" db="EMBL/GenBank/DDBJ databases">
        <authorList>
            <person name="Gilbert D.G."/>
        </authorList>
    </citation>
    <scope>NUCLEOTIDE SEQUENCE</scope>
</reference>
<dbReference type="InterPro" id="IPR016181">
    <property type="entry name" value="Acyl_CoA_acyltransferase"/>
</dbReference>
<gene>
    <name evidence="4" type="ORF">MGWOODY_Tha800</name>
</gene>
<dbReference type="Pfam" id="PF00583">
    <property type="entry name" value="Acetyltransf_1"/>
    <property type="match status" value="1"/>
</dbReference>
<name>A0A161KBY2_9ZZZZ</name>
<evidence type="ECO:0000256" key="1">
    <source>
        <dbReference type="ARBA" id="ARBA00022679"/>
    </source>
</evidence>
<evidence type="ECO:0000313" key="4">
    <source>
        <dbReference type="EMBL" id="CUS41282.1"/>
    </source>
</evidence>
<protein>
    <submittedName>
        <fullName evidence="4">GCN5-related N-acetyltransferase</fullName>
    </submittedName>
</protein>
<keyword evidence="2" id="KW-0012">Acyltransferase</keyword>
<dbReference type="PANTHER" id="PTHR43877:SF1">
    <property type="entry name" value="ACETYLTRANSFERASE"/>
    <property type="match status" value="1"/>
</dbReference>
<dbReference type="Gene3D" id="3.40.630.30">
    <property type="match status" value="1"/>
</dbReference>
<feature type="domain" description="N-acetyltransferase" evidence="3">
    <location>
        <begin position="1"/>
        <end position="87"/>
    </location>
</feature>
<keyword evidence="1 4" id="KW-0808">Transferase</keyword>
<dbReference type="PANTHER" id="PTHR43877">
    <property type="entry name" value="AMINOALKYLPHOSPHONATE N-ACETYLTRANSFERASE-RELATED-RELATED"/>
    <property type="match status" value="1"/>
</dbReference>
<dbReference type="InterPro" id="IPR050832">
    <property type="entry name" value="Bact_Acetyltransf"/>
</dbReference>
<dbReference type="AlphaFoldDB" id="A0A161KBY2"/>
<organism evidence="4">
    <name type="scientific">hydrothermal vent metagenome</name>
    <dbReference type="NCBI Taxonomy" id="652676"/>
    <lineage>
        <taxon>unclassified sequences</taxon>
        <taxon>metagenomes</taxon>
        <taxon>ecological metagenomes</taxon>
    </lineage>
</organism>
<evidence type="ECO:0000259" key="3">
    <source>
        <dbReference type="PROSITE" id="PS51186"/>
    </source>
</evidence>
<dbReference type="InterPro" id="IPR000182">
    <property type="entry name" value="GNAT_dom"/>
</dbReference>
<dbReference type="CDD" id="cd04301">
    <property type="entry name" value="NAT_SF"/>
    <property type="match status" value="1"/>
</dbReference>